<dbReference type="OrthoDB" id="270177at2"/>
<dbReference type="Gene3D" id="1.10.357.10">
    <property type="entry name" value="Tetracycline Repressor, domain 2"/>
    <property type="match status" value="1"/>
</dbReference>
<evidence type="ECO:0000313" key="6">
    <source>
        <dbReference type="EMBL" id="RFA38070.1"/>
    </source>
</evidence>
<evidence type="ECO:0000256" key="3">
    <source>
        <dbReference type="ARBA" id="ARBA00023163"/>
    </source>
</evidence>
<feature type="DNA-binding region" description="H-T-H motif" evidence="4">
    <location>
        <begin position="29"/>
        <end position="48"/>
    </location>
</feature>
<dbReference type="InterPro" id="IPR011075">
    <property type="entry name" value="TetR_C"/>
</dbReference>
<protein>
    <recommendedName>
        <fullName evidence="5">HTH tetR-type domain-containing protein</fullName>
    </recommendedName>
</protein>
<dbReference type="Gene3D" id="1.10.10.60">
    <property type="entry name" value="Homeodomain-like"/>
    <property type="match status" value="1"/>
</dbReference>
<dbReference type="SUPFAM" id="SSF46689">
    <property type="entry name" value="Homeodomain-like"/>
    <property type="match status" value="1"/>
</dbReference>
<keyword evidence="1" id="KW-0805">Transcription regulation</keyword>
<name>A0A3E0WYJ5_9GAMM</name>
<dbReference type="InterPro" id="IPR036271">
    <property type="entry name" value="Tet_transcr_reg_TetR-rel_C_sf"/>
</dbReference>
<evidence type="ECO:0000256" key="4">
    <source>
        <dbReference type="PROSITE-ProRule" id="PRU00335"/>
    </source>
</evidence>
<dbReference type="AlphaFoldDB" id="A0A3E0WYJ5"/>
<dbReference type="PANTHER" id="PTHR47506:SF10">
    <property type="entry name" value="TRANSCRIPTIONAL REGULATORY PROTEIN"/>
    <property type="match status" value="1"/>
</dbReference>
<dbReference type="PANTHER" id="PTHR47506">
    <property type="entry name" value="TRANSCRIPTIONAL REGULATORY PROTEIN"/>
    <property type="match status" value="1"/>
</dbReference>
<keyword evidence="2 4" id="KW-0238">DNA-binding</keyword>
<dbReference type="InterPro" id="IPR009057">
    <property type="entry name" value="Homeodomain-like_sf"/>
</dbReference>
<dbReference type="InterPro" id="IPR001647">
    <property type="entry name" value="HTH_TetR"/>
</dbReference>
<dbReference type="EMBL" id="NFZW01000005">
    <property type="protein sequence ID" value="RFA38070.1"/>
    <property type="molecule type" value="Genomic_DNA"/>
</dbReference>
<dbReference type="PROSITE" id="PS50977">
    <property type="entry name" value="HTH_TETR_2"/>
    <property type="match status" value="1"/>
</dbReference>
<reference evidence="7" key="1">
    <citation type="submission" date="2017-05" db="EMBL/GenBank/DDBJ databases">
        <authorList>
            <person name="Sharma S."/>
            <person name="Sidhu C."/>
            <person name="Pinnaka A.K."/>
        </authorList>
    </citation>
    <scope>NUCLEOTIDE SEQUENCE [LARGE SCALE GENOMIC DNA]</scope>
    <source>
        <strain evidence="7">AK93</strain>
    </source>
</reference>
<sequence>MGRKLEFDPDEKLKAAMRLFWAKGYAGTSLQDLVEQLEINRFSLYNTFGDKRQLFVTALERYSDQIIGRLIEPLLEPNAGLDALDRYLEQLQRGLNSSAGDFGCLVQTIGLEAANGHAELKELAVQRLQQLGELLRQTLLRAREQGLLAEHIDPTAAADMLLAQVQGAIFLRRATGNSDQSDRSLGMLRQQLRTWRTDIDQV</sequence>
<dbReference type="SUPFAM" id="SSF48498">
    <property type="entry name" value="Tetracyclin repressor-like, C-terminal domain"/>
    <property type="match status" value="1"/>
</dbReference>
<comment type="caution">
    <text evidence="6">The sequence shown here is derived from an EMBL/GenBank/DDBJ whole genome shotgun (WGS) entry which is preliminary data.</text>
</comment>
<keyword evidence="7" id="KW-1185">Reference proteome</keyword>
<keyword evidence="3" id="KW-0804">Transcription</keyword>
<proteinExistence type="predicted"/>
<evidence type="ECO:0000259" key="5">
    <source>
        <dbReference type="PROSITE" id="PS50977"/>
    </source>
</evidence>
<feature type="domain" description="HTH tetR-type" evidence="5">
    <location>
        <begin position="6"/>
        <end position="66"/>
    </location>
</feature>
<evidence type="ECO:0000256" key="1">
    <source>
        <dbReference type="ARBA" id="ARBA00023015"/>
    </source>
</evidence>
<organism evidence="6 7">
    <name type="scientific">Alkalilimnicola ehrlichii</name>
    <dbReference type="NCBI Taxonomy" id="351052"/>
    <lineage>
        <taxon>Bacteria</taxon>
        <taxon>Pseudomonadati</taxon>
        <taxon>Pseudomonadota</taxon>
        <taxon>Gammaproteobacteria</taxon>
        <taxon>Chromatiales</taxon>
        <taxon>Ectothiorhodospiraceae</taxon>
        <taxon>Alkalilimnicola</taxon>
    </lineage>
</organism>
<gene>
    <name evidence="6" type="ORF">CAL65_06970</name>
</gene>
<dbReference type="Proteomes" id="UP000256763">
    <property type="component" value="Unassembled WGS sequence"/>
</dbReference>
<accession>A0A3E0WYJ5</accession>
<dbReference type="Pfam" id="PF00440">
    <property type="entry name" value="TetR_N"/>
    <property type="match status" value="1"/>
</dbReference>
<dbReference type="GO" id="GO:0003677">
    <property type="term" value="F:DNA binding"/>
    <property type="evidence" value="ECO:0007669"/>
    <property type="project" value="UniProtKB-UniRule"/>
</dbReference>
<dbReference type="Pfam" id="PF16925">
    <property type="entry name" value="TetR_C_13"/>
    <property type="match status" value="1"/>
</dbReference>
<evidence type="ECO:0000256" key="2">
    <source>
        <dbReference type="ARBA" id="ARBA00023125"/>
    </source>
</evidence>
<evidence type="ECO:0000313" key="7">
    <source>
        <dbReference type="Proteomes" id="UP000256763"/>
    </source>
</evidence>
<dbReference type="RefSeq" id="WP_116301386.1">
    <property type="nucleotide sequence ID" value="NZ_NFZV01000004.1"/>
</dbReference>